<gene>
    <name evidence="1" type="ORF">NS115_03570</name>
</gene>
<evidence type="ECO:0000313" key="2">
    <source>
        <dbReference type="Proteomes" id="UP000074866"/>
    </source>
</evidence>
<comment type="caution">
    <text evidence="1">The sequence shown here is derived from an EMBL/GenBank/DDBJ whole genome shotgun (WGS) entry which is preliminary data.</text>
</comment>
<keyword evidence="1" id="KW-0238">DNA-binding</keyword>
<reference evidence="1 2" key="1">
    <citation type="journal article" date="2016" name="Front. Microbiol.">
        <title>Genomic Resource of Rice Seed Associated Bacteria.</title>
        <authorList>
            <person name="Midha S."/>
            <person name="Bansal K."/>
            <person name="Sharma S."/>
            <person name="Kumar N."/>
            <person name="Patil P.P."/>
            <person name="Chaudhry V."/>
            <person name="Patil P.B."/>
        </authorList>
    </citation>
    <scope>NUCLEOTIDE SEQUENCE [LARGE SCALE GENOMIC DNA]</scope>
    <source>
        <strain evidence="1 2">NS115</strain>
    </source>
</reference>
<protein>
    <submittedName>
        <fullName evidence="1">DNA-binding protein</fullName>
    </submittedName>
</protein>
<sequence>MFDKSVLESITDIDSLADMLRAAYSVEEWQTMIYVADKLYSTIRKHYDNNQYEQAQGKPKSGSNLERSVAYYFGFSMTAKGIALQKMGKHAEARDCVEKYAELGWINGLDDEGDKDVAHFKMIASANTYVLDLLDGKFDVLPEYVKFIHECEEEELLPGVITILEAALAHNHNVDWALEEFSADLDALDGEYETDVNIRYYIDHLYFMALYRFKTGKYFNALNIVNKGLRISDKLRDDTGYKKLNALYVAFRGKASAEQAGEYDALNKNILERMLQNEKGVLYDGNSIVFSG</sequence>
<keyword evidence="2" id="KW-1185">Reference proteome</keyword>
<dbReference type="EMBL" id="LDRX01000015">
    <property type="protein sequence ID" value="KTS84426.1"/>
    <property type="molecule type" value="Genomic_DNA"/>
</dbReference>
<accession>A0ACC4ZZB7</accession>
<evidence type="ECO:0000313" key="1">
    <source>
        <dbReference type="EMBL" id="KTS84426.1"/>
    </source>
</evidence>
<name>A0ACC4ZZB7_9BACL</name>
<organism evidence="1 2">
    <name type="scientific">Paenibacillus jamilae</name>
    <dbReference type="NCBI Taxonomy" id="114136"/>
    <lineage>
        <taxon>Bacteria</taxon>
        <taxon>Bacillati</taxon>
        <taxon>Bacillota</taxon>
        <taxon>Bacilli</taxon>
        <taxon>Bacillales</taxon>
        <taxon>Paenibacillaceae</taxon>
        <taxon>Paenibacillus</taxon>
    </lineage>
</organism>
<proteinExistence type="predicted"/>
<dbReference type="Proteomes" id="UP000074866">
    <property type="component" value="Unassembled WGS sequence"/>
</dbReference>